<accession>A0A6P8HIL1</accession>
<reference evidence="4" key="1">
    <citation type="submission" date="2025-08" db="UniProtKB">
        <authorList>
            <consortium name="RefSeq"/>
        </authorList>
    </citation>
    <scope>IDENTIFICATION</scope>
    <source>
        <tissue evidence="4">Tentacle</tissue>
    </source>
</reference>
<feature type="transmembrane region" description="Helical" evidence="2">
    <location>
        <begin position="12"/>
        <end position="36"/>
    </location>
</feature>
<keyword evidence="3" id="KW-1185">Reference proteome</keyword>
<organism evidence="3 4">
    <name type="scientific">Actinia tenebrosa</name>
    <name type="common">Australian red waratah sea anemone</name>
    <dbReference type="NCBI Taxonomy" id="6105"/>
    <lineage>
        <taxon>Eukaryota</taxon>
        <taxon>Metazoa</taxon>
        <taxon>Cnidaria</taxon>
        <taxon>Anthozoa</taxon>
        <taxon>Hexacorallia</taxon>
        <taxon>Actiniaria</taxon>
        <taxon>Actiniidae</taxon>
        <taxon>Actinia</taxon>
    </lineage>
</organism>
<evidence type="ECO:0000256" key="1">
    <source>
        <dbReference type="SAM" id="MobiDB-lite"/>
    </source>
</evidence>
<feature type="transmembrane region" description="Helical" evidence="2">
    <location>
        <begin position="42"/>
        <end position="62"/>
    </location>
</feature>
<dbReference type="KEGG" id="aten:116289675"/>
<keyword evidence="2" id="KW-0812">Transmembrane</keyword>
<gene>
    <name evidence="4" type="primary">LOC116289675</name>
</gene>
<dbReference type="OrthoDB" id="5955466at2759"/>
<dbReference type="RefSeq" id="XP_031552487.1">
    <property type="nucleotide sequence ID" value="XM_031696627.1"/>
</dbReference>
<dbReference type="InParanoid" id="A0A6P8HIL1"/>
<keyword evidence="2" id="KW-1133">Transmembrane helix</keyword>
<feature type="transmembrane region" description="Helical" evidence="2">
    <location>
        <begin position="69"/>
        <end position="97"/>
    </location>
</feature>
<keyword evidence="2" id="KW-0472">Membrane</keyword>
<dbReference type="Proteomes" id="UP000515163">
    <property type="component" value="Unplaced"/>
</dbReference>
<proteinExistence type="predicted"/>
<evidence type="ECO:0000313" key="4">
    <source>
        <dbReference type="RefSeq" id="XP_031552487.1"/>
    </source>
</evidence>
<feature type="transmembrane region" description="Helical" evidence="2">
    <location>
        <begin position="137"/>
        <end position="163"/>
    </location>
</feature>
<feature type="region of interest" description="Disordered" evidence="1">
    <location>
        <begin position="189"/>
        <end position="212"/>
    </location>
</feature>
<evidence type="ECO:0000313" key="3">
    <source>
        <dbReference type="Proteomes" id="UP000515163"/>
    </source>
</evidence>
<sequence length="212" mass="22316">MSSIEAGHGKSAGIVGIIILLFALADMIAGIIWVTYGGKDASGIWVGLLLLITGILGIVSWVKLNKAAMVFFLVFCIIDIICTIVQAVIAALGFLIWQILKAVIASQCTIKNGKCDCGDKDIPMDLEDCSWISDIEAIFLTLLIANGLCMIVVFAGSIIGCMATCCAKGPQQTGVVVVQHPGVVVTTTHGQAPPGYGEQPGQYPMTDVPPKH</sequence>
<protein>
    <submittedName>
        <fullName evidence="4">Uncharacterized protein LOC116289675</fullName>
    </submittedName>
</protein>
<evidence type="ECO:0000256" key="2">
    <source>
        <dbReference type="SAM" id="Phobius"/>
    </source>
</evidence>
<feature type="compositionally biased region" description="Low complexity" evidence="1">
    <location>
        <begin position="189"/>
        <end position="204"/>
    </location>
</feature>
<dbReference type="GeneID" id="116289675"/>
<name>A0A6P8HIL1_ACTTE</name>
<dbReference type="AlphaFoldDB" id="A0A6P8HIL1"/>